<evidence type="ECO:0000313" key="2">
    <source>
        <dbReference type="Proteomes" id="UP001501509"/>
    </source>
</evidence>
<dbReference type="Proteomes" id="UP001501509">
    <property type="component" value="Unassembled WGS sequence"/>
</dbReference>
<gene>
    <name evidence="1" type="ORF">GCM10010411_23070</name>
</gene>
<comment type="caution">
    <text evidence="1">The sequence shown here is derived from an EMBL/GenBank/DDBJ whole genome shotgun (WGS) entry which is preliminary data.</text>
</comment>
<protein>
    <submittedName>
        <fullName evidence="1">Uncharacterized protein</fullName>
    </submittedName>
</protein>
<dbReference type="EMBL" id="BAAATD010000002">
    <property type="protein sequence ID" value="GAA2589572.1"/>
    <property type="molecule type" value="Genomic_DNA"/>
</dbReference>
<organism evidence="1 2">
    <name type="scientific">Actinomadura fulvescens</name>
    <dbReference type="NCBI Taxonomy" id="46160"/>
    <lineage>
        <taxon>Bacteria</taxon>
        <taxon>Bacillati</taxon>
        <taxon>Actinomycetota</taxon>
        <taxon>Actinomycetes</taxon>
        <taxon>Streptosporangiales</taxon>
        <taxon>Thermomonosporaceae</taxon>
        <taxon>Actinomadura</taxon>
    </lineage>
</organism>
<evidence type="ECO:0000313" key="1">
    <source>
        <dbReference type="EMBL" id="GAA2589572.1"/>
    </source>
</evidence>
<reference evidence="2" key="1">
    <citation type="journal article" date="2019" name="Int. J. Syst. Evol. Microbiol.">
        <title>The Global Catalogue of Microorganisms (GCM) 10K type strain sequencing project: providing services to taxonomists for standard genome sequencing and annotation.</title>
        <authorList>
            <consortium name="The Broad Institute Genomics Platform"/>
            <consortium name="The Broad Institute Genome Sequencing Center for Infectious Disease"/>
            <person name="Wu L."/>
            <person name="Ma J."/>
        </authorList>
    </citation>
    <scope>NUCLEOTIDE SEQUENCE [LARGE SCALE GENOMIC DNA]</scope>
    <source>
        <strain evidence="2">JCM 6833</strain>
    </source>
</reference>
<accession>A0ABP6C0V6</accession>
<proteinExistence type="predicted"/>
<name>A0ABP6C0V6_9ACTN</name>
<keyword evidence="2" id="KW-1185">Reference proteome</keyword>
<sequence length="89" mass="8578">MALRHASAFASSPETAWAATGAAGAAGAADAGAAATAIAPDIAAPVTSSAPERASFDANTNSFRLFNGRIAVDRLAVTLGIPALGALGP</sequence>